<sequence length="47" mass="5014">MLATYVIETIGTQEYEIARGGFLQRFTDAYGPAAAAEVAPHLSGVRA</sequence>
<protein>
    <recommendedName>
        <fullName evidence="3">DUF1330 domain-containing protein</fullName>
    </recommendedName>
</protein>
<evidence type="ECO:0000313" key="2">
    <source>
        <dbReference type="Proteomes" id="UP001157017"/>
    </source>
</evidence>
<dbReference type="EMBL" id="BSUZ01000001">
    <property type="protein sequence ID" value="GMA89070.1"/>
    <property type="molecule type" value="Genomic_DNA"/>
</dbReference>
<evidence type="ECO:0008006" key="3">
    <source>
        <dbReference type="Google" id="ProtNLM"/>
    </source>
</evidence>
<gene>
    <name evidence="1" type="ORF">GCM10025868_43200</name>
</gene>
<name>A0ABQ6JLC0_9ACTN</name>
<dbReference type="Proteomes" id="UP001157017">
    <property type="component" value="Unassembled WGS sequence"/>
</dbReference>
<accession>A0ABQ6JLC0</accession>
<comment type="caution">
    <text evidence="1">The sequence shown here is derived from an EMBL/GenBank/DDBJ whole genome shotgun (WGS) entry which is preliminary data.</text>
</comment>
<keyword evidence="2" id="KW-1185">Reference proteome</keyword>
<evidence type="ECO:0000313" key="1">
    <source>
        <dbReference type="EMBL" id="GMA89070.1"/>
    </source>
</evidence>
<reference evidence="2" key="1">
    <citation type="journal article" date="2019" name="Int. J. Syst. Evol. Microbiol.">
        <title>The Global Catalogue of Microorganisms (GCM) 10K type strain sequencing project: providing services to taxonomists for standard genome sequencing and annotation.</title>
        <authorList>
            <consortium name="The Broad Institute Genomics Platform"/>
            <consortium name="The Broad Institute Genome Sequencing Center for Infectious Disease"/>
            <person name="Wu L."/>
            <person name="Ma J."/>
        </authorList>
    </citation>
    <scope>NUCLEOTIDE SEQUENCE [LARGE SCALE GENOMIC DNA]</scope>
    <source>
        <strain evidence="2">NBRC 108730</strain>
    </source>
</reference>
<proteinExistence type="predicted"/>
<organism evidence="1 2">
    <name type="scientific">Angustibacter aerolatus</name>
    <dbReference type="NCBI Taxonomy" id="1162965"/>
    <lineage>
        <taxon>Bacteria</taxon>
        <taxon>Bacillati</taxon>
        <taxon>Actinomycetota</taxon>
        <taxon>Actinomycetes</taxon>
        <taxon>Kineosporiales</taxon>
        <taxon>Kineosporiaceae</taxon>
    </lineage>
</organism>